<evidence type="ECO:0000313" key="3">
    <source>
        <dbReference type="Proteomes" id="UP001596065"/>
    </source>
</evidence>
<comment type="caution">
    <text evidence="2">The sequence shown here is derived from an EMBL/GenBank/DDBJ whole genome shotgun (WGS) entry which is preliminary data.</text>
</comment>
<dbReference type="InterPro" id="IPR002125">
    <property type="entry name" value="CMP_dCMP_dom"/>
</dbReference>
<keyword evidence="3" id="KW-1185">Reference proteome</keyword>
<feature type="domain" description="CMP/dCMP-type deaminase" evidence="1">
    <location>
        <begin position="4"/>
        <end position="113"/>
    </location>
</feature>
<gene>
    <name evidence="2" type="ORF">ACFP3J_05050</name>
</gene>
<proteinExistence type="predicted"/>
<dbReference type="EC" id="3.5.4.33" evidence="2"/>
<dbReference type="Pfam" id="PF00383">
    <property type="entry name" value="dCMP_cyt_deam_1"/>
    <property type="match status" value="1"/>
</dbReference>
<dbReference type="Proteomes" id="UP001596065">
    <property type="component" value="Unassembled WGS sequence"/>
</dbReference>
<dbReference type="CDD" id="cd01285">
    <property type="entry name" value="nucleoside_deaminase"/>
    <property type="match status" value="1"/>
</dbReference>
<dbReference type="SUPFAM" id="SSF53927">
    <property type="entry name" value="Cytidine deaminase-like"/>
    <property type="match status" value="1"/>
</dbReference>
<evidence type="ECO:0000313" key="2">
    <source>
        <dbReference type="EMBL" id="MFC5654861.1"/>
    </source>
</evidence>
<organism evidence="2 3">
    <name type="scientific">Streptomyces nogalater</name>
    <dbReference type="NCBI Taxonomy" id="38314"/>
    <lineage>
        <taxon>Bacteria</taxon>
        <taxon>Bacillati</taxon>
        <taxon>Actinomycetota</taxon>
        <taxon>Actinomycetes</taxon>
        <taxon>Kitasatosporales</taxon>
        <taxon>Streptomycetaceae</taxon>
        <taxon>Streptomyces</taxon>
    </lineage>
</organism>
<dbReference type="EMBL" id="JBHSOE010000005">
    <property type="protein sequence ID" value="MFC5654861.1"/>
    <property type="molecule type" value="Genomic_DNA"/>
</dbReference>
<dbReference type="PANTHER" id="PTHR11079">
    <property type="entry name" value="CYTOSINE DEAMINASE FAMILY MEMBER"/>
    <property type="match status" value="1"/>
</dbReference>
<dbReference type="PANTHER" id="PTHR11079:SF179">
    <property type="entry name" value="TRNA(ADENINE(34)) DEAMINASE, CHLOROPLASTIC"/>
    <property type="match status" value="1"/>
</dbReference>
<name>A0ABW0W9J5_STRNO</name>
<reference evidence="3" key="1">
    <citation type="journal article" date="2019" name="Int. J. Syst. Evol. Microbiol.">
        <title>The Global Catalogue of Microorganisms (GCM) 10K type strain sequencing project: providing services to taxonomists for standard genome sequencing and annotation.</title>
        <authorList>
            <consortium name="The Broad Institute Genomics Platform"/>
            <consortium name="The Broad Institute Genome Sequencing Center for Infectious Disease"/>
            <person name="Wu L."/>
            <person name="Ma J."/>
        </authorList>
    </citation>
    <scope>NUCLEOTIDE SEQUENCE [LARGE SCALE GENOMIC DNA]</scope>
    <source>
        <strain evidence="3">KCTC 5701</strain>
    </source>
</reference>
<dbReference type="GO" id="GO:0052717">
    <property type="term" value="F:tRNA-specific adenosine-34 deaminase activity"/>
    <property type="evidence" value="ECO:0007669"/>
    <property type="project" value="UniProtKB-EC"/>
</dbReference>
<protein>
    <submittedName>
        <fullName evidence="2">Nucleoside deaminase</fullName>
        <ecNumber evidence="2">3.5.4.33</ecNumber>
    </submittedName>
</protein>
<sequence>MVRDGELRYLRRCVELAEEALDAGDEPFGSVLVAGDGTVLAEDHNRVAGGDRTRHPEFELARWSAAHLTPEERAAATVYTSGEHCPMCAAAHAWVGLGRIVYIVSSVQLSGILAELGVPAPPVRTLPVRDIAPGVAVAGPVPELADEVRELHRRFHAGRPRLG</sequence>
<dbReference type="PROSITE" id="PS51747">
    <property type="entry name" value="CYT_DCMP_DEAMINASES_2"/>
    <property type="match status" value="1"/>
</dbReference>
<dbReference type="RefSeq" id="WP_344353597.1">
    <property type="nucleotide sequence ID" value="NZ_BAAASM010000075.1"/>
</dbReference>
<accession>A0ABW0W9J5</accession>
<dbReference type="InterPro" id="IPR016193">
    <property type="entry name" value="Cytidine_deaminase-like"/>
</dbReference>
<keyword evidence="2" id="KW-0378">Hydrolase</keyword>
<evidence type="ECO:0000259" key="1">
    <source>
        <dbReference type="PROSITE" id="PS51747"/>
    </source>
</evidence>
<dbReference type="Gene3D" id="3.40.140.10">
    <property type="entry name" value="Cytidine Deaminase, domain 2"/>
    <property type="match status" value="1"/>
</dbReference>